<dbReference type="EMBL" id="JASBWR010000091">
    <property type="protein sequence ID" value="KAJ9096671.1"/>
    <property type="molecule type" value="Genomic_DNA"/>
</dbReference>
<gene>
    <name evidence="1" type="ORF">QFC19_007054</name>
</gene>
<reference evidence="1" key="1">
    <citation type="submission" date="2023-04" db="EMBL/GenBank/DDBJ databases">
        <title>Draft Genome sequencing of Naganishia species isolated from polar environments using Oxford Nanopore Technology.</title>
        <authorList>
            <person name="Leo P."/>
            <person name="Venkateswaran K."/>
        </authorList>
    </citation>
    <scope>NUCLEOTIDE SEQUENCE</scope>
    <source>
        <strain evidence="1">MNA-CCFEE 5261</strain>
    </source>
</reference>
<sequence>MPGALSSTVAQMKSEASMAEETTSEDTPHSNPNVPDSESATRLAPLHPIRKEVETTTTFHPLISALTQGFVRYLREPRFQAPLSLEELKVLFNSFYDDLNGLAINVYTQSNSSKKRLIAQLDHFNAHPHHYDYLLAIANYSLSSIKLSKRTDNESLMQLRVFNYYKYLTVAKALECAHTELFSASTLPDGLLLHEKLQRFDHHDIVFQEFLDDKLEAMKDIPFEAFSEGDPYPLVDKREEIQMLLRLLALVKEKVTPREKLNVVVHLQQRLITLLSECSAGKTSKDVSADHLLPILIHFLVCHGSGCDLYLTFMFIKNFLNLLDPTGIDPQHFTTHSSFSNYAPETRLVIHKKRARKLLFECLNLNLDDTEHPVKDFDFFDSDKKLAAHLQAEYLNNGELMYYLTNFEAALFFLLNVTGDELQLQNEAEILSTSIIKLVEKDMLTQFKFPDEIKQESGSSVSSSPVRLRNNRSRSTSLLNAISSRLNAGSIITTRLRSNSGNNSGPTRRETFPSMEVTEDDGSLLMRSLITRFSLVSVPQFRTPTSEGDTDSIDVRLDSERANLVDDHVDPKRNSITQKFSTGVTEFMTRIGQSQSQNQSFTTIANHASQTSLDLKGAEGARSRTTSIQIMDRWFGAISQSAPEVEHNDSTVESQEESSVFSAPIRELTKYQDTDFDSLTIQDLRTLKAYYDQLCTELGVSKSESKTTGDSHSLREGL</sequence>
<organism evidence="1 2">
    <name type="scientific">Naganishia cerealis</name>
    <dbReference type="NCBI Taxonomy" id="610337"/>
    <lineage>
        <taxon>Eukaryota</taxon>
        <taxon>Fungi</taxon>
        <taxon>Dikarya</taxon>
        <taxon>Basidiomycota</taxon>
        <taxon>Agaricomycotina</taxon>
        <taxon>Tremellomycetes</taxon>
        <taxon>Filobasidiales</taxon>
        <taxon>Filobasidiaceae</taxon>
        <taxon>Naganishia</taxon>
    </lineage>
</organism>
<comment type="caution">
    <text evidence="1">The sequence shown here is derived from an EMBL/GenBank/DDBJ whole genome shotgun (WGS) entry which is preliminary data.</text>
</comment>
<protein>
    <submittedName>
        <fullName evidence="1">Uncharacterized protein</fullName>
    </submittedName>
</protein>
<evidence type="ECO:0000313" key="2">
    <source>
        <dbReference type="Proteomes" id="UP001241377"/>
    </source>
</evidence>
<keyword evidence="2" id="KW-1185">Reference proteome</keyword>
<name>A0ACC2VDI0_9TREE</name>
<evidence type="ECO:0000313" key="1">
    <source>
        <dbReference type="EMBL" id="KAJ9096671.1"/>
    </source>
</evidence>
<proteinExistence type="predicted"/>
<accession>A0ACC2VDI0</accession>
<dbReference type="Proteomes" id="UP001241377">
    <property type="component" value="Unassembled WGS sequence"/>
</dbReference>